<proteinExistence type="predicted"/>
<evidence type="ECO:0000256" key="1">
    <source>
        <dbReference type="SAM" id="MobiDB-lite"/>
    </source>
</evidence>
<sequence length="177" mass="18213">MANPPNNNEIPQTSVGATVNMTVSEATNVGSIPAVSVTNTGPITSLTGPRIPLGTPPPRGNLGTRPVVPPGFIPFYGMPTSEVASLTNAASTFSDPFVSASSPLQGSGVGMANRNRTQLVGGTSQVAHGLTNASTAVLRQQMDESNHDMVQMLAQTLTPKGANKGKSGDICRGRNHH</sequence>
<dbReference type="AlphaFoldDB" id="A0AAV1A4D4"/>
<feature type="region of interest" description="Disordered" evidence="1">
    <location>
        <begin position="157"/>
        <end position="177"/>
    </location>
</feature>
<evidence type="ECO:0000313" key="2">
    <source>
        <dbReference type="EMBL" id="CAI8604062.1"/>
    </source>
</evidence>
<name>A0AAV1A4D4_VICFA</name>
<organism evidence="2 3">
    <name type="scientific">Vicia faba</name>
    <name type="common">Broad bean</name>
    <name type="synonym">Faba vulgaris</name>
    <dbReference type="NCBI Taxonomy" id="3906"/>
    <lineage>
        <taxon>Eukaryota</taxon>
        <taxon>Viridiplantae</taxon>
        <taxon>Streptophyta</taxon>
        <taxon>Embryophyta</taxon>
        <taxon>Tracheophyta</taxon>
        <taxon>Spermatophyta</taxon>
        <taxon>Magnoliopsida</taxon>
        <taxon>eudicotyledons</taxon>
        <taxon>Gunneridae</taxon>
        <taxon>Pentapetalae</taxon>
        <taxon>rosids</taxon>
        <taxon>fabids</taxon>
        <taxon>Fabales</taxon>
        <taxon>Fabaceae</taxon>
        <taxon>Papilionoideae</taxon>
        <taxon>50 kb inversion clade</taxon>
        <taxon>NPAAA clade</taxon>
        <taxon>Hologalegina</taxon>
        <taxon>IRL clade</taxon>
        <taxon>Fabeae</taxon>
        <taxon>Vicia</taxon>
    </lineage>
</organism>
<feature type="compositionally biased region" description="Basic and acidic residues" evidence="1">
    <location>
        <begin position="166"/>
        <end position="177"/>
    </location>
</feature>
<accession>A0AAV1A4D4</accession>
<feature type="region of interest" description="Disordered" evidence="1">
    <location>
        <begin position="41"/>
        <end position="64"/>
    </location>
</feature>
<gene>
    <name evidence="2" type="ORF">VFH_III114720</name>
</gene>
<protein>
    <submittedName>
        <fullName evidence="2">Uncharacterized protein</fullName>
    </submittedName>
</protein>
<evidence type="ECO:0000313" key="3">
    <source>
        <dbReference type="Proteomes" id="UP001157006"/>
    </source>
</evidence>
<keyword evidence="3" id="KW-1185">Reference proteome</keyword>
<dbReference type="EMBL" id="OX451738">
    <property type="protein sequence ID" value="CAI8604062.1"/>
    <property type="molecule type" value="Genomic_DNA"/>
</dbReference>
<dbReference type="Proteomes" id="UP001157006">
    <property type="component" value="Chromosome 3"/>
</dbReference>
<reference evidence="2 3" key="1">
    <citation type="submission" date="2023-01" db="EMBL/GenBank/DDBJ databases">
        <authorList>
            <person name="Kreplak J."/>
        </authorList>
    </citation>
    <scope>NUCLEOTIDE SEQUENCE [LARGE SCALE GENOMIC DNA]</scope>
</reference>